<evidence type="ECO:0000313" key="5">
    <source>
        <dbReference type="Proteomes" id="UP001634394"/>
    </source>
</evidence>
<proteinExistence type="predicted"/>
<feature type="region of interest" description="Disordered" evidence="1">
    <location>
        <begin position="128"/>
        <end position="150"/>
    </location>
</feature>
<dbReference type="InterPro" id="IPR013783">
    <property type="entry name" value="Ig-like_fold"/>
</dbReference>
<evidence type="ECO:0000259" key="3">
    <source>
        <dbReference type="Pfam" id="PF00686"/>
    </source>
</evidence>
<feature type="domain" description="CBM20" evidence="3">
    <location>
        <begin position="14"/>
        <end position="97"/>
    </location>
</feature>
<keyword evidence="2" id="KW-1133">Transmembrane helix</keyword>
<accession>A0ABD3X3P8</accession>
<organism evidence="4 5">
    <name type="scientific">Sinanodonta woodiana</name>
    <name type="common">Chinese pond mussel</name>
    <name type="synonym">Anodonta woodiana</name>
    <dbReference type="NCBI Taxonomy" id="1069815"/>
    <lineage>
        <taxon>Eukaryota</taxon>
        <taxon>Metazoa</taxon>
        <taxon>Spiralia</taxon>
        <taxon>Lophotrochozoa</taxon>
        <taxon>Mollusca</taxon>
        <taxon>Bivalvia</taxon>
        <taxon>Autobranchia</taxon>
        <taxon>Heteroconchia</taxon>
        <taxon>Palaeoheterodonta</taxon>
        <taxon>Unionida</taxon>
        <taxon>Unionoidea</taxon>
        <taxon>Unionidae</taxon>
        <taxon>Unioninae</taxon>
        <taxon>Sinanodonta</taxon>
    </lineage>
</organism>
<sequence>MKHQVVIIKLRTKFNILDQKDQCVGILVSPKGIGGWDDTQPLLAENVEQDYWEAYFSVPAGTRLEWIWIVYDLPLKRVLRWESTAKRSLVAPSTDSYMSIPWEGKESPMIPLVKNPVFGSTASIKKNSSLTRNEDPVASKSQISQKNKKTNSITFTDTQNKTTSMKTQEAFCSARTRLESCKDDSNNVATSISMDCEPTQRARLLISKRLVVLPIIIGGSLLAYTAYRKFC</sequence>
<dbReference type="EMBL" id="JBJQND010000004">
    <property type="protein sequence ID" value="KAL3880350.1"/>
    <property type="molecule type" value="Genomic_DNA"/>
</dbReference>
<dbReference type="Gene3D" id="2.60.40.10">
    <property type="entry name" value="Immunoglobulins"/>
    <property type="match status" value="1"/>
</dbReference>
<dbReference type="SUPFAM" id="SSF49452">
    <property type="entry name" value="Starch-binding domain-like"/>
    <property type="match status" value="1"/>
</dbReference>
<dbReference type="InterPro" id="IPR013784">
    <property type="entry name" value="Carb-bd-like_fold"/>
</dbReference>
<evidence type="ECO:0000256" key="2">
    <source>
        <dbReference type="SAM" id="Phobius"/>
    </source>
</evidence>
<evidence type="ECO:0000313" key="4">
    <source>
        <dbReference type="EMBL" id="KAL3880350.1"/>
    </source>
</evidence>
<comment type="caution">
    <text evidence="4">The sequence shown here is derived from an EMBL/GenBank/DDBJ whole genome shotgun (WGS) entry which is preliminary data.</text>
</comment>
<keyword evidence="2" id="KW-0472">Membrane</keyword>
<keyword evidence="2" id="KW-0812">Transmembrane</keyword>
<dbReference type="AlphaFoldDB" id="A0ABD3X3P8"/>
<feature type="transmembrane region" description="Helical" evidence="2">
    <location>
        <begin position="210"/>
        <end position="227"/>
    </location>
</feature>
<dbReference type="InterPro" id="IPR002044">
    <property type="entry name" value="CBM20"/>
</dbReference>
<evidence type="ECO:0000256" key="1">
    <source>
        <dbReference type="SAM" id="MobiDB-lite"/>
    </source>
</evidence>
<reference evidence="4 5" key="1">
    <citation type="submission" date="2024-11" db="EMBL/GenBank/DDBJ databases">
        <title>Chromosome-level genome assembly of the freshwater bivalve Anodonta woodiana.</title>
        <authorList>
            <person name="Chen X."/>
        </authorList>
    </citation>
    <scope>NUCLEOTIDE SEQUENCE [LARGE SCALE GENOMIC DNA]</scope>
    <source>
        <strain evidence="4">MN2024</strain>
        <tissue evidence="4">Gills</tissue>
    </source>
</reference>
<dbReference type="Proteomes" id="UP001634394">
    <property type="component" value="Unassembled WGS sequence"/>
</dbReference>
<feature type="compositionally biased region" description="Polar residues" evidence="1">
    <location>
        <begin position="139"/>
        <end position="150"/>
    </location>
</feature>
<dbReference type="Pfam" id="PF00686">
    <property type="entry name" value="CBM_20"/>
    <property type="match status" value="1"/>
</dbReference>
<name>A0ABD3X3P8_SINWO</name>
<gene>
    <name evidence="4" type="ORF">ACJMK2_032594</name>
</gene>
<keyword evidence="5" id="KW-1185">Reference proteome</keyword>
<protein>
    <recommendedName>
        <fullName evidence="3">CBM20 domain-containing protein</fullName>
    </recommendedName>
</protein>